<reference evidence="5 6" key="1">
    <citation type="submission" date="2013-03" db="EMBL/GenBank/DDBJ databases">
        <title>The Genome Sequence of Cladophialophora psammophila CBS 110553.</title>
        <authorList>
            <consortium name="The Broad Institute Genomics Platform"/>
            <person name="Cuomo C."/>
            <person name="de Hoog S."/>
            <person name="Gorbushina A."/>
            <person name="Walker B."/>
            <person name="Young S.K."/>
            <person name="Zeng Q."/>
            <person name="Gargeya S."/>
            <person name="Fitzgerald M."/>
            <person name="Haas B."/>
            <person name="Abouelleil A."/>
            <person name="Allen A.W."/>
            <person name="Alvarado L."/>
            <person name="Arachchi H.M."/>
            <person name="Berlin A.M."/>
            <person name="Chapman S.B."/>
            <person name="Gainer-Dewar J."/>
            <person name="Goldberg J."/>
            <person name="Griggs A."/>
            <person name="Gujja S."/>
            <person name="Hansen M."/>
            <person name="Howarth C."/>
            <person name="Imamovic A."/>
            <person name="Ireland A."/>
            <person name="Larimer J."/>
            <person name="McCowan C."/>
            <person name="Murphy C."/>
            <person name="Pearson M."/>
            <person name="Poon T.W."/>
            <person name="Priest M."/>
            <person name="Roberts A."/>
            <person name="Saif S."/>
            <person name="Shea T."/>
            <person name="Sisk P."/>
            <person name="Sykes S."/>
            <person name="Wortman J."/>
            <person name="Nusbaum C."/>
            <person name="Birren B."/>
        </authorList>
    </citation>
    <scope>NUCLEOTIDE SEQUENCE [LARGE SCALE GENOMIC DNA]</scope>
    <source>
        <strain evidence="5 6">CBS 110553</strain>
    </source>
</reference>
<evidence type="ECO:0000256" key="1">
    <source>
        <dbReference type="ARBA" id="ARBA00006795"/>
    </source>
</evidence>
<evidence type="ECO:0000256" key="2">
    <source>
        <dbReference type="SAM" id="MobiDB-lite"/>
    </source>
</evidence>
<feature type="domain" description="Cwf19-like C-terminal" evidence="4">
    <location>
        <begin position="436"/>
        <end position="561"/>
    </location>
</feature>
<dbReference type="PANTHER" id="PTHR12072:SF5">
    <property type="entry name" value="CWF19-LIKE PROTEIN 2"/>
    <property type="match status" value="1"/>
</dbReference>
<keyword evidence="6" id="KW-1185">Reference proteome</keyword>
<dbReference type="GO" id="GO:0071014">
    <property type="term" value="C:post-mRNA release spliceosomal complex"/>
    <property type="evidence" value="ECO:0007669"/>
    <property type="project" value="TreeGrafter"/>
</dbReference>
<dbReference type="InterPro" id="IPR006767">
    <property type="entry name" value="Cwf19-like_C_dom-2"/>
</dbReference>
<dbReference type="Pfam" id="PF04677">
    <property type="entry name" value="CwfJ_C_1"/>
    <property type="match status" value="1"/>
</dbReference>
<dbReference type="RefSeq" id="XP_007744131.1">
    <property type="nucleotide sequence ID" value="XM_007745941.1"/>
</dbReference>
<organism evidence="5 6">
    <name type="scientific">Cladophialophora psammophila CBS 110553</name>
    <dbReference type="NCBI Taxonomy" id="1182543"/>
    <lineage>
        <taxon>Eukaryota</taxon>
        <taxon>Fungi</taxon>
        <taxon>Dikarya</taxon>
        <taxon>Ascomycota</taxon>
        <taxon>Pezizomycotina</taxon>
        <taxon>Eurotiomycetes</taxon>
        <taxon>Chaetothyriomycetidae</taxon>
        <taxon>Chaetothyriales</taxon>
        <taxon>Herpotrichiellaceae</taxon>
        <taxon>Cladophialophora</taxon>
    </lineage>
</organism>
<dbReference type="Proteomes" id="UP000019471">
    <property type="component" value="Unassembled WGS sequence"/>
</dbReference>
<proteinExistence type="inferred from homology"/>
<evidence type="ECO:0000313" key="5">
    <source>
        <dbReference type="EMBL" id="EXJ71532.1"/>
    </source>
</evidence>
<feature type="compositionally biased region" description="Basic residues" evidence="2">
    <location>
        <begin position="31"/>
        <end position="47"/>
    </location>
</feature>
<dbReference type="AlphaFoldDB" id="W9WTK0"/>
<comment type="caution">
    <text evidence="5">The sequence shown here is derived from an EMBL/GenBank/DDBJ whole genome shotgun (WGS) entry which is preliminary data.</text>
</comment>
<feature type="domain" description="Cwf19-like protein C-terminal" evidence="3">
    <location>
        <begin position="570"/>
        <end position="674"/>
    </location>
</feature>
<feature type="compositionally biased region" description="Basic and acidic residues" evidence="2">
    <location>
        <begin position="8"/>
        <end position="30"/>
    </location>
</feature>
<dbReference type="eggNOG" id="KOG2477">
    <property type="taxonomic scope" value="Eukaryota"/>
</dbReference>
<dbReference type="GeneID" id="19190058"/>
<protein>
    <recommendedName>
        <fullName evidence="7">Pre-mRNA-splicing factor cwf19</fullName>
    </recommendedName>
</protein>
<dbReference type="OrthoDB" id="2113965at2759"/>
<feature type="region of interest" description="Disordered" evidence="2">
    <location>
        <begin position="1"/>
        <end position="141"/>
    </location>
</feature>
<evidence type="ECO:0000259" key="4">
    <source>
        <dbReference type="Pfam" id="PF04677"/>
    </source>
</evidence>
<feature type="compositionally biased region" description="Basic and acidic residues" evidence="2">
    <location>
        <begin position="64"/>
        <end position="73"/>
    </location>
</feature>
<dbReference type="SUPFAM" id="SSF54197">
    <property type="entry name" value="HIT-like"/>
    <property type="match status" value="1"/>
</dbReference>
<gene>
    <name evidence="5" type="ORF">A1O5_05340</name>
</gene>
<dbReference type="Pfam" id="PF04676">
    <property type="entry name" value="CwfJ_C_2"/>
    <property type="match status" value="1"/>
</dbReference>
<evidence type="ECO:0008006" key="7">
    <source>
        <dbReference type="Google" id="ProtNLM"/>
    </source>
</evidence>
<comment type="similarity">
    <text evidence="1">Belongs to the CWF19 family.</text>
</comment>
<dbReference type="InterPro" id="IPR006768">
    <property type="entry name" value="Cwf19-like_C_dom-1"/>
</dbReference>
<dbReference type="InterPro" id="IPR040194">
    <property type="entry name" value="Cwf19-like"/>
</dbReference>
<name>W9WTK0_9EURO</name>
<dbReference type="GO" id="GO:0000398">
    <property type="term" value="P:mRNA splicing, via spliceosome"/>
    <property type="evidence" value="ECO:0007669"/>
    <property type="project" value="TreeGrafter"/>
</dbReference>
<feature type="region of interest" description="Disordered" evidence="2">
    <location>
        <begin position="153"/>
        <end position="176"/>
    </location>
</feature>
<dbReference type="STRING" id="1182543.W9WTK0"/>
<evidence type="ECO:0000313" key="6">
    <source>
        <dbReference type="Proteomes" id="UP000019471"/>
    </source>
</evidence>
<dbReference type="HOGENOM" id="CLU_015540_2_1_1"/>
<dbReference type="EMBL" id="AMGX01000007">
    <property type="protein sequence ID" value="EXJ71532.1"/>
    <property type="molecule type" value="Genomic_DNA"/>
</dbReference>
<dbReference type="InterPro" id="IPR036265">
    <property type="entry name" value="HIT-like_sf"/>
</dbReference>
<sequence length="682" mass="79270">MALEDFEKELAEQKEAEKRREGRKEHEKSEHRHRHHYHHHRSSRHRDSHYDAEDGHRSKRTRHSRDEEASESRHQHRHHRRSRGEEDTEEERPPATSSGSGELKRDAWMEAPSALDIDYVQRKRPEPSPQPKSGSLEADFELKLHERELNHHLRDLKNGTPTNELEAEPASHEVDYTFGDAGSQWRMTRLKGVYRQAEETGRKVEDVALERYDSLREFDDAREERIELDRRKTYGDGYVGKDKPSGELFQERKMDAGFKRPRPRETETSPDRVLEQIPVATTHATTQKVDQTTLNKLKAQLMRAQMRKDPKAADLEKEYAEALAAYESQDPTIITLSAMDNRMLSSAPRNEVKAVQNRRGVERGQVEENEDMSIEDMVREERRTRGQQGGEGLRMAERIAKDAKFDNDLDYLDENAEKLAKRVHKSDVNLRNVAINEYQKLNRILENCPLCYHEDTETPPVAPVVSLATRTYLTLPTEPELSPQSTMIVPTEHRTNLLECDDDEWEEIRNFMKSLTRMYHDQGRDVIFYENAAFPHRKPHAALSVVPLPYSLGETAPAFFKEAFLSTEDEWSQHKKIIDTLAKAKSGGLGKLAFRRSLVKEMPYFHVWFELDGGIGHVVEDQEQWPRGDLFAREIIGGMLGLEPDVIKRQGRWHRGTDKRVEDFRKAWRKFDWTRVLTEGGA</sequence>
<dbReference type="Gene3D" id="3.30.428.10">
    <property type="entry name" value="HIT-like"/>
    <property type="match status" value="1"/>
</dbReference>
<dbReference type="PANTHER" id="PTHR12072">
    <property type="entry name" value="CWF19, CELL CYCLE CONTROL PROTEIN"/>
    <property type="match status" value="1"/>
</dbReference>
<evidence type="ECO:0000259" key="3">
    <source>
        <dbReference type="Pfam" id="PF04676"/>
    </source>
</evidence>
<accession>W9WTK0</accession>